<dbReference type="GO" id="GO:0005777">
    <property type="term" value="C:peroxisome"/>
    <property type="evidence" value="ECO:0007669"/>
    <property type="project" value="TreeGrafter"/>
</dbReference>
<evidence type="ECO:0000313" key="4">
    <source>
        <dbReference type="Proteomes" id="UP000663881"/>
    </source>
</evidence>
<comment type="caution">
    <text evidence="3">The sequence shown here is derived from an EMBL/GenBank/DDBJ whole genome shotgun (WGS) entry which is preliminary data.</text>
</comment>
<evidence type="ECO:0000259" key="2">
    <source>
        <dbReference type="Pfam" id="PF00755"/>
    </source>
</evidence>
<organism evidence="3 4">
    <name type="scientific">Adineta steineri</name>
    <dbReference type="NCBI Taxonomy" id="433720"/>
    <lineage>
        <taxon>Eukaryota</taxon>
        <taxon>Metazoa</taxon>
        <taxon>Spiralia</taxon>
        <taxon>Gnathifera</taxon>
        <taxon>Rotifera</taxon>
        <taxon>Eurotatoria</taxon>
        <taxon>Bdelloidea</taxon>
        <taxon>Adinetida</taxon>
        <taxon>Adinetidae</taxon>
        <taxon>Adineta</taxon>
    </lineage>
</organism>
<evidence type="ECO:0000313" key="3">
    <source>
        <dbReference type="EMBL" id="CAF4418829.1"/>
    </source>
</evidence>
<dbReference type="Proteomes" id="UP000663881">
    <property type="component" value="Unassembled WGS sequence"/>
</dbReference>
<gene>
    <name evidence="3" type="ORF">OKA104_LOCUS52398</name>
</gene>
<keyword evidence="1" id="KW-0808">Transferase</keyword>
<dbReference type="AlphaFoldDB" id="A0A820QCK6"/>
<protein>
    <recommendedName>
        <fullName evidence="2">Choline/carnitine acyltransferase domain-containing protein</fullName>
    </recommendedName>
</protein>
<keyword evidence="1" id="KW-0012">Acyltransferase</keyword>
<dbReference type="GO" id="GO:0008458">
    <property type="term" value="F:carnitine O-octanoyltransferase activity"/>
    <property type="evidence" value="ECO:0007669"/>
    <property type="project" value="TreeGrafter"/>
</dbReference>
<accession>A0A820QCK6</accession>
<dbReference type="PANTHER" id="PTHR22589:SF67">
    <property type="entry name" value="PEROXISOMAL CARNITINE O-OCTANOYLTRANSFERASE"/>
    <property type="match status" value="1"/>
</dbReference>
<dbReference type="Pfam" id="PF00755">
    <property type="entry name" value="Carn_acyltransf"/>
    <property type="match status" value="1"/>
</dbReference>
<dbReference type="PANTHER" id="PTHR22589">
    <property type="entry name" value="CARNITINE O-ACYLTRANSFERASE"/>
    <property type="match status" value="1"/>
</dbReference>
<dbReference type="InterPro" id="IPR039551">
    <property type="entry name" value="Cho/carn_acyl_trans"/>
</dbReference>
<dbReference type="EMBL" id="CAJOAY010030376">
    <property type="protein sequence ID" value="CAF4418829.1"/>
    <property type="molecule type" value="Genomic_DNA"/>
</dbReference>
<dbReference type="InterPro" id="IPR042231">
    <property type="entry name" value="Cho/carn_acyl_trans_2"/>
</dbReference>
<name>A0A820QCK6_9BILA</name>
<dbReference type="Gene3D" id="3.30.559.70">
    <property type="entry name" value="Choline/Carnitine o-acyltransferase, domain 2"/>
    <property type="match status" value="1"/>
</dbReference>
<feature type="domain" description="Choline/carnitine acyltransferase" evidence="2">
    <location>
        <begin position="1"/>
        <end position="85"/>
    </location>
</feature>
<sequence>GHIYKFDLYESKKLLTLPEILERLKDISQRSDQTIGLGLGALTALPRDEWAEIRAHLCQIDEQNKRNLQIIEQALLVFALDDDNPENFTE</sequence>
<dbReference type="SUPFAM" id="SSF52777">
    <property type="entry name" value="CoA-dependent acyltransferases"/>
    <property type="match status" value="1"/>
</dbReference>
<dbReference type="InterPro" id="IPR000542">
    <property type="entry name" value="Carn_acyl_trans"/>
</dbReference>
<reference evidence="3" key="1">
    <citation type="submission" date="2021-02" db="EMBL/GenBank/DDBJ databases">
        <authorList>
            <person name="Nowell W R."/>
        </authorList>
    </citation>
    <scope>NUCLEOTIDE SEQUENCE</scope>
</reference>
<feature type="non-terminal residue" evidence="3">
    <location>
        <position position="90"/>
    </location>
</feature>
<evidence type="ECO:0000256" key="1">
    <source>
        <dbReference type="ARBA" id="ARBA00023315"/>
    </source>
</evidence>
<proteinExistence type="predicted"/>
<feature type="non-terminal residue" evidence="3">
    <location>
        <position position="1"/>
    </location>
</feature>